<name>A0A2K1IE21_PHYPA</name>
<feature type="transmembrane region" description="Helical" evidence="2">
    <location>
        <begin position="43"/>
        <end position="63"/>
    </location>
</feature>
<protein>
    <recommendedName>
        <fullName evidence="3">DUF7733 domain-containing protein</fullName>
    </recommendedName>
</protein>
<dbReference type="RefSeq" id="XP_024365216.1">
    <property type="nucleotide sequence ID" value="XM_024509448.2"/>
</dbReference>
<evidence type="ECO:0000256" key="1">
    <source>
        <dbReference type="SAM" id="MobiDB-lite"/>
    </source>
</evidence>
<feature type="transmembrane region" description="Helical" evidence="2">
    <location>
        <begin position="220"/>
        <end position="242"/>
    </location>
</feature>
<keyword evidence="2" id="KW-1133">Transmembrane helix</keyword>
<dbReference type="KEGG" id="ppp:112277309"/>
<reference evidence="4 6" key="2">
    <citation type="journal article" date="2018" name="Plant J.">
        <title>The Physcomitrella patens chromosome-scale assembly reveals moss genome structure and evolution.</title>
        <authorList>
            <person name="Lang D."/>
            <person name="Ullrich K.K."/>
            <person name="Murat F."/>
            <person name="Fuchs J."/>
            <person name="Jenkins J."/>
            <person name="Haas F.B."/>
            <person name="Piednoel M."/>
            <person name="Gundlach H."/>
            <person name="Van Bel M."/>
            <person name="Meyberg R."/>
            <person name="Vives C."/>
            <person name="Morata J."/>
            <person name="Symeonidi A."/>
            <person name="Hiss M."/>
            <person name="Muchero W."/>
            <person name="Kamisugi Y."/>
            <person name="Saleh O."/>
            <person name="Blanc G."/>
            <person name="Decker E.L."/>
            <person name="van Gessel N."/>
            <person name="Grimwood J."/>
            <person name="Hayes R.D."/>
            <person name="Graham S.W."/>
            <person name="Gunter L.E."/>
            <person name="McDaniel S.F."/>
            <person name="Hoernstein S.N.W."/>
            <person name="Larsson A."/>
            <person name="Li F.W."/>
            <person name="Perroud P.F."/>
            <person name="Phillips J."/>
            <person name="Ranjan P."/>
            <person name="Rokshar D.S."/>
            <person name="Rothfels C.J."/>
            <person name="Schneider L."/>
            <person name="Shu S."/>
            <person name="Stevenson D.W."/>
            <person name="Thummler F."/>
            <person name="Tillich M."/>
            <person name="Villarreal Aguilar J.C."/>
            <person name="Widiez T."/>
            <person name="Wong G.K."/>
            <person name="Wymore A."/>
            <person name="Zhang Y."/>
            <person name="Zimmer A.D."/>
            <person name="Quatrano R.S."/>
            <person name="Mayer K.F.X."/>
            <person name="Goodstein D."/>
            <person name="Casacuberta J.M."/>
            <person name="Vandepoele K."/>
            <person name="Reski R."/>
            <person name="Cuming A.C."/>
            <person name="Tuskan G.A."/>
            <person name="Maumus F."/>
            <person name="Salse J."/>
            <person name="Schmutz J."/>
            <person name="Rensing S.A."/>
        </authorList>
    </citation>
    <scope>NUCLEOTIDE SEQUENCE [LARGE SCALE GENOMIC DNA]</scope>
    <source>
        <strain evidence="5 6">cv. Gransden 2004</strain>
    </source>
</reference>
<evidence type="ECO:0000259" key="3">
    <source>
        <dbReference type="Pfam" id="PF24867"/>
    </source>
</evidence>
<dbReference type="OMA" id="INPPRES"/>
<evidence type="ECO:0000313" key="5">
    <source>
        <dbReference type="EnsemblPlants" id="Pp3c25_6650V3.1"/>
    </source>
</evidence>
<gene>
    <name evidence="5" type="primary">LOC112277309</name>
    <name evidence="4" type="ORF">PHYPA_029680</name>
</gene>
<feature type="transmembrane region" description="Helical" evidence="2">
    <location>
        <begin position="69"/>
        <end position="87"/>
    </location>
</feature>
<keyword evidence="6" id="KW-1185">Reference proteome</keyword>
<evidence type="ECO:0000313" key="4">
    <source>
        <dbReference type="EMBL" id="PNR27528.1"/>
    </source>
</evidence>
<dbReference type="GeneID" id="112277309"/>
<keyword evidence="2" id="KW-0812">Transmembrane</keyword>
<feature type="domain" description="DUF7733" evidence="3">
    <location>
        <begin position="45"/>
        <end position="250"/>
    </location>
</feature>
<reference evidence="5" key="3">
    <citation type="submission" date="2020-12" db="UniProtKB">
        <authorList>
            <consortium name="EnsemblPlants"/>
        </authorList>
    </citation>
    <scope>IDENTIFICATION</scope>
</reference>
<feature type="compositionally biased region" description="Basic and acidic residues" evidence="1">
    <location>
        <begin position="9"/>
        <end position="22"/>
    </location>
</feature>
<feature type="transmembrane region" description="Helical" evidence="2">
    <location>
        <begin position="108"/>
        <end position="129"/>
    </location>
</feature>
<dbReference type="EMBL" id="ABEU02000025">
    <property type="protein sequence ID" value="PNR27528.1"/>
    <property type="molecule type" value="Genomic_DNA"/>
</dbReference>
<evidence type="ECO:0000256" key="2">
    <source>
        <dbReference type="SAM" id="Phobius"/>
    </source>
</evidence>
<dbReference type="Proteomes" id="UP000006727">
    <property type="component" value="Chromosome 25"/>
</dbReference>
<dbReference type="Pfam" id="PF24867">
    <property type="entry name" value="DUF7733"/>
    <property type="match status" value="1"/>
</dbReference>
<dbReference type="PANTHER" id="PTHR33829">
    <property type="entry name" value="OSJNBA0044M19.10 PROTEIN"/>
    <property type="match status" value="1"/>
</dbReference>
<feature type="region of interest" description="Disordered" evidence="1">
    <location>
        <begin position="1"/>
        <end position="31"/>
    </location>
</feature>
<dbReference type="OrthoDB" id="1906194at2759"/>
<dbReference type="PANTHER" id="PTHR33829:SF2">
    <property type="entry name" value="OS04G0386700 PROTEIN"/>
    <property type="match status" value="1"/>
</dbReference>
<dbReference type="Gramene" id="Pp3c25_6650V3.2">
    <property type="protein sequence ID" value="Pp3c25_6650V3.2"/>
    <property type="gene ID" value="Pp3c25_6650"/>
</dbReference>
<dbReference type="AlphaFoldDB" id="A0A2K1IE21"/>
<evidence type="ECO:0000313" key="6">
    <source>
        <dbReference type="Proteomes" id="UP000006727"/>
    </source>
</evidence>
<proteinExistence type="predicted"/>
<organism evidence="4">
    <name type="scientific">Physcomitrium patens</name>
    <name type="common">Spreading-leaved earth moss</name>
    <name type="synonym">Physcomitrella patens</name>
    <dbReference type="NCBI Taxonomy" id="3218"/>
    <lineage>
        <taxon>Eukaryota</taxon>
        <taxon>Viridiplantae</taxon>
        <taxon>Streptophyta</taxon>
        <taxon>Embryophyta</taxon>
        <taxon>Bryophyta</taxon>
        <taxon>Bryophytina</taxon>
        <taxon>Bryopsida</taxon>
        <taxon>Funariidae</taxon>
        <taxon>Funariales</taxon>
        <taxon>Funariaceae</taxon>
        <taxon>Physcomitrium</taxon>
    </lineage>
</organism>
<dbReference type="EnsemblPlants" id="Pp3c25_6650V3.1">
    <property type="protein sequence ID" value="Pp3c25_6650V3.1"/>
    <property type="gene ID" value="Pp3c25_6650"/>
</dbReference>
<dbReference type="EnsemblPlants" id="Pp3c25_6650V3.2">
    <property type="protein sequence ID" value="Pp3c25_6650V3.2"/>
    <property type="gene ID" value="Pp3c25_6650"/>
</dbReference>
<sequence length="274" mass="30518">MAEVLPAGDKIRDYDSRVDPDAPKSVAQEEAEKRRKSHSLLRYFSIIQIHVITLVFTLASSGLVPLEDLAFVAFTTLYLAFMNATIFKPVTKGPPPNVMAGSNWVQKYALFAAGVGLVAPSSYVLGSFVHGDQRALKATAPHLFLLGCQILTENVTFRNNRVSLPTRALVPIFYNVRRLFTIVEWVKVDFHKGASESMGMHGADPAGPISPHHWILMGRYLAIANLIVWAFNLFFFLIPVFLPRTFRKHYELDASASKTKAKDADFDNATSTDF</sequence>
<keyword evidence="2" id="KW-0472">Membrane</keyword>
<reference evidence="4 6" key="1">
    <citation type="journal article" date="2008" name="Science">
        <title>The Physcomitrella genome reveals evolutionary insights into the conquest of land by plants.</title>
        <authorList>
            <person name="Rensing S."/>
            <person name="Lang D."/>
            <person name="Zimmer A."/>
            <person name="Terry A."/>
            <person name="Salamov A."/>
            <person name="Shapiro H."/>
            <person name="Nishiyama T."/>
            <person name="Perroud P.-F."/>
            <person name="Lindquist E."/>
            <person name="Kamisugi Y."/>
            <person name="Tanahashi T."/>
            <person name="Sakakibara K."/>
            <person name="Fujita T."/>
            <person name="Oishi K."/>
            <person name="Shin-I T."/>
            <person name="Kuroki Y."/>
            <person name="Toyoda A."/>
            <person name="Suzuki Y."/>
            <person name="Hashimoto A."/>
            <person name="Yamaguchi K."/>
            <person name="Sugano A."/>
            <person name="Kohara Y."/>
            <person name="Fujiyama A."/>
            <person name="Anterola A."/>
            <person name="Aoki S."/>
            <person name="Ashton N."/>
            <person name="Barbazuk W.B."/>
            <person name="Barker E."/>
            <person name="Bennetzen J."/>
            <person name="Bezanilla M."/>
            <person name="Blankenship R."/>
            <person name="Cho S.H."/>
            <person name="Dutcher S."/>
            <person name="Estelle M."/>
            <person name="Fawcett J.A."/>
            <person name="Gundlach H."/>
            <person name="Hanada K."/>
            <person name="Heyl A."/>
            <person name="Hicks K.A."/>
            <person name="Hugh J."/>
            <person name="Lohr M."/>
            <person name="Mayer K."/>
            <person name="Melkozernov A."/>
            <person name="Murata T."/>
            <person name="Nelson D."/>
            <person name="Pils B."/>
            <person name="Prigge M."/>
            <person name="Reiss B."/>
            <person name="Renner T."/>
            <person name="Rombauts S."/>
            <person name="Rushton P."/>
            <person name="Sanderfoot A."/>
            <person name="Schween G."/>
            <person name="Shiu S.-H."/>
            <person name="Stueber K."/>
            <person name="Theodoulou F.L."/>
            <person name="Tu H."/>
            <person name="Van de Peer Y."/>
            <person name="Verrier P.J."/>
            <person name="Waters E."/>
            <person name="Wood A."/>
            <person name="Yang L."/>
            <person name="Cove D."/>
            <person name="Cuming A."/>
            <person name="Hasebe M."/>
            <person name="Lucas S."/>
            <person name="Mishler D.B."/>
            <person name="Reski R."/>
            <person name="Grigoriev I."/>
            <person name="Quatrano R.S."/>
            <person name="Boore J.L."/>
        </authorList>
    </citation>
    <scope>NUCLEOTIDE SEQUENCE [LARGE SCALE GENOMIC DNA]</scope>
    <source>
        <strain evidence="5 6">cv. Gransden 2004</strain>
    </source>
</reference>
<dbReference type="InterPro" id="IPR056635">
    <property type="entry name" value="DUF7733"/>
</dbReference>
<dbReference type="Gramene" id="Pp3c25_6650V3.1">
    <property type="protein sequence ID" value="Pp3c25_6650V3.1"/>
    <property type="gene ID" value="Pp3c25_6650"/>
</dbReference>
<dbReference type="PaxDb" id="3218-PP1S88_150V6.1"/>
<accession>A0A2K1IE21</accession>